<dbReference type="KEGG" id="ccin:107270966"/>
<keyword evidence="8" id="KW-0560">Oxidoreductase</keyword>
<evidence type="ECO:0000256" key="18">
    <source>
        <dbReference type="ARBA" id="ARBA00065174"/>
    </source>
</evidence>
<gene>
    <name evidence="27" type="primary">LOC107270966</name>
</gene>
<evidence type="ECO:0000256" key="2">
    <source>
        <dbReference type="ARBA" id="ARBA00005194"/>
    </source>
</evidence>
<evidence type="ECO:0000256" key="6">
    <source>
        <dbReference type="ARBA" id="ARBA00022553"/>
    </source>
</evidence>
<evidence type="ECO:0000256" key="9">
    <source>
        <dbReference type="ARBA" id="ARBA00023027"/>
    </source>
</evidence>
<dbReference type="PANTHER" id="PTHR42760">
    <property type="entry name" value="SHORT-CHAIN DEHYDROGENASES/REDUCTASES FAMILY MEMBER"/>
    <property type="match status" value="1"/>
</dbReference>
<accession>A0AAJ7W491</accession>
<keyword evidence="7" id="KW-0276">Fatty acid metabolism</keyword>
<dbReference type="GO" id="GO:0006633">
    <property type="term" value="P:fatty acid biosynthetic process"/>
    <property type="evidence" value="ECO:0007669"/>
    <property type="project" value="UniProtKB-KW"/>
</dbReference>
<comment type="subcellular location">
    <subcellularLocation>
        <location evidence="1">Mitochondrion matrix</location>
    </subcellularLocation>
</comment>
<comment type="catalytic activity">
    <reaction evidence="16">
        <text>17beta-hydroxy-5alpha-androstan-3-one + NAD(+) = 5alpha-androstan-3,17-dione + NADH + H(+)</text>
        <dbReference type="Rhea" id="RHEA:41992"/>
        <dbReference type="ChEBI" id="CHEBI:15378"/>
        <dbReference type="ChEBI" id="CHEBI:15994"/>
        <dbReference type="ChEBI" id="CHEBI:16330"/>
        <dbReference type="ChEBI" id="CHEBI:57540"/>
        <dbReference type="ChEBI" id="CHEBI:57945"/>
    </reaction>
    <physiologicalReaction direction="left-to-right" evidence="16">
        <dbReference type="Rhea" id="RHEA:41993"/>
    </physiologicalReaction>
</comment>
<dbReference type="RefSeq" id="XP_024943985.1">
    <property type="nucleotide sequence ID" value="XM_025088217.1"/>
</dbReference>
<keyword evidence="12" id="KW-0275">Fatty acid biosynthesis</keyword>
<keyword evidence="26" id="KW-1185">Reference proteome</keyword>
<keyword evidence="11" id="KW-0496">Mitochondrion</keyword>
<proteinExistence type="inferred from homology"/>
<evidence type="ECO:0000256" key="3">
    <source>
        <dbReference type="ARBA" id="ARBA00006484"/>
    </source>
</evidence>
<evidence type="ECO:0000256" key="12">
    <source>
        <dbReference type="ARBA" id="ARBA00023160"/>
    </source>
</evidence>
<dbReference type="EC" id="1.1.1.n12" evidence="4"/>
<evidence type="ECO:0000256" key="1">
    <source>
        <dbReference type="ARBA" id="ARBA00004305"/>
    </source>
</evidence>
<dbReference type="Proteomes" id="UP000694920">
    <property type="component" value="Unplaced"/>
</dbReference>
<evidence type="ECO:0000256" key="19">
    <source>
        <dbReference type="ARBA" id="ARBA00066822"/>
    </source>
</evidence>
<dbReference type="PRINTS" id="PR00080">
    <property type="entry name" value="SDRFAMILY"/>
</dbReference>
<dbReference type="AlphaFoldDB" id="A0AAJ7W491"/>
<dbReference type="GO" id="GO:0047035">
    <property type="term" value="F:testosterone dehydrogenase (NAD+) activity"/>
    <property type="evidence" value="ECO:0007669"/>
    <property type="project" value="UniProtKB-EC"/>
</dbReference>
<evidence type="ECO:0000256" key="8">
    <source>
        <dbReference type="ARBA" id="ARBA00023002"/>
    </source>
</evidence>
<dbReference type="GO" id="GO:0005759">
    <property type="term" value="C:mitochondrial matrix"/>
    <property type="evidence" value="ECO:0007669"/>
    <property type="project" value="UniProtKB-SubCell"/>
</dbReference>
<evidence type="ECO:0000256" key="5">
    <source>
        <dbReference type="ARBA" id="ARBA00022516"/>
    </source>
</evidence>
<dbReference type="GO" id="GO:0008210">
    <property type="term" value="P:estrogen metabolic process"/>
    <property type="evidence" value="ECO:0007669"/>
    <property type="project" value="UniProtKB-ARBA"/>
</dbReference>
<evidence type="ECO:0000256" key="4">
    <source>
        <dbReference type="ARBA" id="ARBA00012456"/>
    </source>
</evidence>
<dbReference type="InterPro" id="IPR036291">
    <property type="entry name" value="NAD(P)-bd_dom_sf"/>
</dbReference>
<evidence type="ECO:0000256" key="17">
    <source>
        <dbReference type="ARBA" id="ARBA00052680"/>
    </source>
</evidence>
<evidence type="ECO:0000313" key="27">
    <source>
        <dbReference type="RefSeq" id="XP_024943985.1"/>
    </source>
</evidence>
<evidence type="ECO:0000256" key="7">
    <source>
        <dbReference type="ARBA" id="ARBA00022832"/>
    </source>
</evidence>
<comment type="catalytic activity">
    <reaction evidence="15">
        <text>testosterone + NAD(+) = androst-4-ene-3,17-dione + NADH + H(+)</text>
        <dbReference type="Rhea" id="RHEA:14929"/>
        <dbReference type="ChEBI" id="CHEBI:15378"/>
        <dbReference type="ChEBI" id="CHEBI:16422"/>
        <dbReference type="ChEBI" id="CHEBI:17347"/>
        <dbReference type="ChEBI" id="CHEBI:57540"/>
        <dbReference type="ChEBI" id="CHEBI:57945"/>
        <dbReference type="EC" id="1.1.1.239"/>
    </reaction>
    <physiologicalReaction direction="left-to-right" evidence="15">
        <dbReference type="Rhea" id="RHEA:14930"/>
    </physiologicalReaction>
</comment>
<evidence type="ECO:0000313" key="26">
    <source>
        <dbReference type="Proteomes" id="UP000694920"/>
    </source>
</evidence>
<dbReference type="GeneID" id="107270966"/>
<keyword evidence="10" id="KW-0443">Lipid metabolism</keyword>
<evidence type="ECO:0000256" key="23">
    <source>
        <dbReference type="ARBA" id="ARBA00081936"/>
    </source>
</evidence>
<keyword evidence="9" id="KW-0520">NAD</keyword>
<dbReference type="FunFam" id="3.40.50.720:FF:000231">
    <property type="entry name" value="Estradiol 17-beta-dehydrogenase 8"/>
    <property type="match status" value="1"/>
</dbReference>
<dbReference type="PROSITE" id="PS00061">
    <property type="entry name" value="ADH_SHORT"/>
    <property type="match status" value="1"/>
</dbReference>
<dbReference type="EC" id="1.1.1.239" evidence="19"/>
<keyword evidence="5" id="KW-0444">Lipid biosynthesis</keyword>
<dbReference type="Pfam" id="PF13561">
    <property type="entry name" value="adh_short_C2"/>
    <property type="match status" value="1"/>
</dbReference>
<keyword evidence="6" id="KW-0597">Phosphoprotein</keyword>
<dbReference type="GO" id="GO:0004303">
    <property type="term" value="F:estradiol 17-beta-dehydrogenase [NAD(P)+] activity"/>
    <property type="evidence" value="ECO:0007669"/>
    <property type="project" value="UniProtKB-EC"/>
</dbReference>
<protein>
    <recommendedName>
        <fullName evidence="20">(3R)-3-hydroxyacyl-CoA dehydrogenase</fullName>
        <ecNumber evidence="19">1.1.1.239</ecNumber>
        <ecNumber evidence="4">1.1.1.n12</ecNumber>
    </recommendedName>
    <alternativeName>
        <fullName evidence="22">17-beta-hydroxysteroid dehydrogenase 8</fullName>
    </alternativeName>
    <alternativeName>
        <fullName evidence="21">3-ketoacyl-[acyl-carrier-protein] reductase alpha subunit</fullName>
    </alternativeName>
    <alternativeName>
        <fullName evidence="24">3-oxoacyl-[acyl-carrier-protein] reductase</fullName>
    </alternativeName>
    <alternativeName>
        <fullName evidence="25">Estradiol 17-beta-dehydrogenase 8</fullName>
    </alternativeName>
    <alternativeName>
        <fullName evidence="23">Testosterone 17-beta-dehydrogenase 8</fullName>
    </alternativeName>
</protein>
<sequence>MSNLVAGKLAFVTGAGSGIGRAVCRVLAREGAQVIATDQNIKTAEETVSTLTGTGHLSLEIDVSSSQSVDNVLKKTLDTFAKPPTIVVNSAGITRDNFLLKLDENDFDRVLQVNLRGTFLVIQKIVNILIEAKQSNGTSIVNMGSIIGKFGNIGQVNYGASKAGVENITKTAAAEFGKFGVRVNTVLPGFISTPMTDVVPDKIKEIFMNKIALRRLGKPEEVAELVLFLASDRSSYINGASIEITGGMN</sequence>
<comment type="subunit">
    <text evidence="18">Heterotetramer with CBR4; contains two molecules of HSD17B8 and CBR4.</text>
</comment>
<comment type="similarity">
    <text evidence="3">Belongs to the short-chain dehydrogenases/reductases (SDR) family.</text>
</comment>
<comment type="pathway">
    <text evidence="13">Steroid biosynthesis; estrogen biosynthesis.</text>
</comment>
<evidence type="ECO:0000256" key="15">
    <source>
        <dbReference type="ARBA" id="ARBA00050232"/>
    </source>
</evidence>
<name>A0AAJ7W491_CEPCN</name>
<comment type="pathway">
    <text evidence="2">Lipid metabolism; fatty acid biosynthesis.</text>
</comment>
<evidence type="ECO:0000256" key="16">
    <source>
        <dbReference type="ARBA" id="ARBA00050435"/>
    </source>
</evidence>
<evidence type="ECO:0000256" key="20">
    <source>
        <dbReference type="ARBA" id="ARBA00070911"/>
    </source>
</evidence>
<dbReference type="PRINTS" id="PR00081">
    <property type="entry name" value="GDHRDH"/>
</dbReference>
<dbReference type="InterPro" id="IPR020904">
    <property type="entry name" value="Sc_DH/Rdtase_CS"/>
</dbReference>
<dbReference type="PANTHER" id="PTHR42760:SF83">
    <property type="entry name" value="(3R)-3-HYDROXYACYL-COA DEHYDROGENASE"/>
    <property type="match status" value="1"/>
</dbReference>
<evidence type="ECO:0000256" key="11">
    <source>
        <dbReference type="ARBA" id="ARBA00023128"/>
    </source>
</evidence>
<evidence type="ECO:0000256" key="22">
    <source>
        <dbReference type="ARBA" id="ARBA00081419"/>
    </source>
</evidence>
<dbReference type="SUPFAM" id="SSF51735">
    <property type="entry name" value="NAD(P)-binding Rossmann-fold domains"/>
    <property type="match status" value="1"/>
</dbReference>
<comment type="catalytic activity">
    <reaction evidence="14">
        <text>17beta-estradiol + NAD(+) = estrone + NADH + H(+)</text>
        <dbReference type="Rhea" id="RHEA:24612"/>
        <dbReference type="ChEBI" id="CHEBI:15378"/>
        <dbReference type="ChEBI" id="CHEBI:16469"/>
        <dbReference type="ChEBI" id="CHEBI:17263"/>
        <dbReference type="ChEBI" id="CHEBI:57540"/>
        <dbReference type="ChEBI" id="CHEBI:57945"/>
        <dbReference type="EC" id="1.1.1.62"/>
    </reaction>
    <physiologicalReaction direction="left-to-right" evidence="14">
        <dbReference type="Rhea" id="RHEA:24613"/>
    </physiologicalReaction>
    <physiologicalReaction direction="right-to-left" evidence="14">
        <dbReference type="Rhea" id="RHEA:24614"/>
    </physiologicalReaction>
</comment>
<evidence type="ECO:0000256" key="10">
    <source>
        <dbReference type="ARBA" id="ARBA00023098"/>
    </source>
</evidence>
<dbReference type="Gene3D" id="3.40.50.720">
    <property type="entry name" value="NAD(P)-binding Rossmann-like Domain"/>
    <property type="match status" value="1"/>
</dbReference>
<evidence type="ECO:0000256" key="14">
    <source>
        <dbReference type="ARBA" id="ARBA00049069"/>
    </source>
</evidence>
<reference evidence="27" key="1">
    <citation type="submission" date="2025-08" db="UniProtKB">
        <authorList>
            <consortium name="RefSeq"/>
        </authorList>
    </citation>
    <scope>IDENTIFICATION</scope>
</reference>
<dbReference type="GO" id="GO:0048038">
    <property type="term" value="F:quinone binding"/>
    <property type="evidence" value="ECO:0007669"/>
    <property type="project" value="TreeGrafter"/>
</dbReference>
<evidence type="ECO:0000256" key="24">
    <source>
        <dbReference type="ARBA" id="ARBA00083097"/>
    </source>
</evidence>
<evidence type="ECO:0000256" key="13">
    <source>
        <dbReference type="ARBA" id="ARBA00037929"/>
    </source>
</evidence>
<evidence type="ECO:0000256" key="21">
    <source>
        <dbReference type="ARBA" id="ARBA00077835"/>
    </source>
</evidence>
<organism evidence="26 27">
    <name type="scientific">Cephus cinctus</name>
    <name type="common">Wheat stem sawfly</name>
    <dbReference type="NCBI Taxonomy" id="211228"/>
    <lineage>
        <taxon>Eukaryota</taxon>
        <taxon>Metazoa</taxon>
        <taxon>Ecdysozoa</taxon>
        <taxon>Arthropoda</taxon>
        <taxon>Hexapoda</taxon>
        <taxon>Insecta</taxon>
        <taxon>Pterygota</taxon>
        <taxon>Neoptera</taxon>
        <taxon>Endopterygota</taxon>
        <taxon>Hymenoptera</taxon>
        <taxon>Cephoidea</taxon>
        <taxon>Cephidae</taxon>
        <taxon>Cephus</taxon>
    </lineage>
</organism>
<comment type="catalytic activity">
    <reaction evidence="17">
        <text>a (3R)-3-hydroxyacyl-CoA + NAD(+) = a 3-oxoacyl-CoA + NADH + H(+)</text>
        <dbReference type="Rhea" id="RHEA:32711"/>
        <dbReference type="ChEBI" id="CHEBI:15378"/>
        <dbReference type="ChEBI" id="CHEBI:57319"/>
        <dbReference type="ChEBI" id="CHEBI:57540"/>
        <dbReference type="ChEBI" id="CHEBI:57945"/>
        <dbReference type="ChEBI" id="CHEBI:90726"/>
        <dbReference type="EC" id="1.1.1.n12"/>
    </reaction>
    <physiologicalReaction direction="left-to-right" evidence="17">
        <dbReference type="Rhea" id="RHEA:32712"/>
    </physiologicalReaction>
</comment>
<dbReference type="InterPro" id="IPR002347">
    <property type="entry name" value="SDR_fam"/>
</dbReference>
<evidence type="ECO:0000256" key="25">
    <source>
        <dbReference type="ARBA" id="ARBA00083258"/>
    </source>
</evidence>